<dbReference type="EMBL" id="BJUG01000011">
    <property type="protein sequence ID" value="GEK37753.1"/>
    <property type="molecule type" value="Genomic_DNA"/>
</dbReference>
<evidence type="ECO:0000313" key="3">
    <source>
        <dbReference type="Proteomes" id="UP000321361"/>
    </source>
</evidence>
<dbReference type="GO" id="GO:0016301">
    <property type="term" value="F:kinase activity"/>
    <property type="evidence" value="ECO:0007669"/>
    <property type="project" value="InterPro"/>
</dbReference>
<dbReference type="InterPro" id="IPR006083">
    <property type="entry name" value="PRK/URK"/>
</dbReference>
<name>A0A510WEZ4_ENTTH</name>
<evidence type="ECO:0000313" key="2">
    <source>
        <dbReference type="EMBL" id="GEK37753.1"/>
    </source>
</evidence>
<dbReference type="SUPFAM" id="SSF52540">
    <property type="entry name" value="P-loop containing nucleoside triphosphate hydrolases"/>
    <property type="match status" value="1"/>
</dbReference>
<dbReference type="OrthoDB" id="1420794at2"/>
<feature type="domain" description="Phosphoribulokinase/uridine kinase" evidence="1">
    <location>
        <begin position="23"/>
        <end position="193"/>
    </location>
</feature>
<dbReference type="PANTHER" id="PTHR10285">
    <property type="entry name" value="URIDINE KINASE"/>
    <property type="match status" value="1"/>
</dbReference>
<dbReference type="RefSeq" id="WP_071868907.1">
    <property type="nucleotide sequence ID" value="NZ_BJUG01000011.1"/>
</dbReference>
<gene>
    <name evidence="2" type="ORF">ETH01_20400</name>
</gene>
<dbReference type="Gene3D" id="3.40.50.300">
    <property type="entry name" value="P-loop containing nucleotide triphosphate hydrolases"/>
    <property type="match status" value="1"/>
</dbReference>
<sequence length="216" mass="25340">MNLSYPIYDLIEEKIKKLKTPSVVGIDVSYASGKTNFTAQLATHLRKNGYDIQVIHYDDFHKPLPSITWSQEKNSEVDAFYHAFNSQKLLDELLIPLKQEGVLNKTIKGLDWVSATYANDRMITIGERTIVLLEGSLLFREKLLSFIDYKIFLEVSMEEVMRRGRERDVPKFGEWIMDKYRTRYIPVYQRHLNQNHVREIADLVIDNNDYNHPSIK</sequence>
<dbReference type="Pfam" id="PF00485">
    <property type="entry name" value="PRK"/>
    <property type="match status" value="1"/>
</dbReference>
<comment type="caution">
    <text evidence="2">The sequence shown here is derived from an EMBL/GenBank/DDBJ whole genome shotgun (WGS) entry which is preliminary data.</text>
</comment>
<dbReference type="AlphaFoldDB" id="A0A510WEZ4"/>
<dbReference type="Proteomes" id="UP000321361">
    <property type="component" value="Unassembled WGS sequence"/>
</dbReference>
<reference evidence="2 3" key="1">
    <citation type="submission" date="2019-07" db="EMBL/GenBank/DDBJ databases">
        <title>Whole genome shotgun sequence of Enterococcus thailandicus NBRC 101867.</title>
        <authorList>
            <person name="Hosoyama A."/>
            <person name="Uohara A."/>
            <person name="Ohji S."/>
            <person name="Ichikawa N."/>
        </authorList>
    </citation>
    <scope>NUCLEOTIDE SEQUENCE [LARGE SCALE GENOMIC DNA]</scope>
    <source>
        <strain evidence="2 3">NBRC 101867</strain>
    </source>
</reference>
<dbReference type="InterPro" id="IPR027417">
    <property type="entry name" value="P-loop_NTPase"/>
</dbReference>
<protein>
    <recommendedName>
        <fullName evidence="1">Phosphoribulokinase/uridine kinase domain-containing protein</fullName>
    </recommendedName>
</protein>
<dbReference type="GO" id="GO:0005524">
    <property type="term" value="F:ATP binding"/>
    <property type="evidence" value="ECO:0007669"/>
    <property type="project" value="InterPro"/>
</dbReference>
<proteinExistence type="predicted"/>
<organism evidence="2 3">
    <name type="scientific">Enterococcus thailandicus</name>
    <dbReference type="NCBI Taxonomy" id="417368"/>
    <lineage>
        <taxon>Bacteria</taxon>
        <taxon>Bacillati</taxon>
        <taxon>Bacillota</taxon>
        <taxon>Bacilli</taxon>
        <taxon>Lactobacillales</taxon>
        <taxon>Enterococcaceae</taxon>
        <taxon>Enterococcus</taxon>
    </lineage>
</organism>
<accession>A0A510WEZ4</accession>
<evidence type="ECO:0000259" key="1">
    <source>
        <dbReference type="Pfam" id="PF00485"/>
    </source>
</evidence>